<evidence type="ECO:0000256" key="8">
    <source>
        <dbReference type="ARBA" id="ARBA00023136"/>
    </source>
</evidence>
<feature type="transmembrane region" description="Helical" evidence="11">
    <location>
        <begin position="12"/>
        <end position="35"/>
    </location>
</feature>
<dbReference type="Pfam" id="PF02687">
    <property type="entry name" value="FtsX"/>
    <property type="match status" value="1"/>
</dbReference>
<evidence type="ECO:0000256" key="5">
    <source>
        <dbReference type="ARBA" id="ARBA00022618"/>
    </source>
</evidence>
<proteinExistence type="inferred from homology"/>
<organism evidence="14 15">
    <name type="scientific">Runella rosea</name>
    <dbReference type="NCBI Taxonomy" id="2259595"/>
    <lineage>
        <taxon>Bacteria</taxon>
        <taxon>Pseudomonadati</taxon>
        <taxon>Bacteroidota</taxon>
        <taxon>Cytophagia</taxon>
        <taxon>Cytophagales</taxon>
        <taxon>Spirosomataceae</taxon>
        <taxon>Runella</taxon>
    </lineage>
</organism>
<name>A0A344TEL3_9BACT</name>
<comment type="similarity">
    <text evidence="2 10">Belongs to the ABC-4 integral membrane protein family. FtsX subfamily.</text>
</comment>
<dbReference type="KEGG" id="run:DR864_04710"/>
<sequence>MPLKKKKVGSYPNAMIIVSLTAALFLIGFCGLLVMQSKKLISIIKQNIEVRVMLDKGLDSTQVADIQKKLIANPFVLNIEGKPQVIFYSKDEAAREFIADTKEDFSAFLGENPLHDSYRVRLQEDYFEDTKLQKIKADVEKLEGVFEVVYQENLADQINKNLTKIYIILATFAVIMLIIIVLLMNNTIRLALYSQRFLIRSMQLVGATNNFIQMPFLKNGAVQGLISGLIAAGLIVGLQQVALRQIEGLHTLQEYEKLGFLLLGVIILGALIGILSTFQALARYLRMTLDDLY</sequence>
<accession>A0A344TEL3</accession>
<dbReference type="RefSeq" id="WP_114065870.1">
    <property type="nucleotide sequence ID" value="NZ_CP030850.1"/>
</dbReference>
<evidence type="ECO:0000313" key="15">
    <source>
        <dbReference type="Proteomes" id="UP000251993"/>
    </source>
</evidence>
<feature type="transmembrane region" description="Helical" evidence="11">
    <location>
        <begin position="258"/>
        <end position="282"/>
    </location>
</feature>
<evidence type="ECO:0000256" key="10">
    <source>
        <dbReference type="PIRNR" id="PIRNR003097"/>
    </source>
</evidence>
<evidence type="ECO:0000256" key="2">
    <source>
        <dbReference type="ARBA" id="ARBA00007379"/>
    </source>
</evidence>
<evidence type="ECO:0000256" key="11">
    <source>
        <dbReference type="SAM" id="Phobius"/>
    </source>
</evidence>
<keyword evidence="15" id="KW-1185">Reference proteome</keyword>
<dbReference type="Proteomes" id="UP000251993">
    <property type="component" value="Chromosome"/>
</dbReference>
<evidence type="ECO:0000256" key="1">
    <source>
        <dbReference type="ARBA" id="ARBA00004651"/>
    </source>
</evidence>
<gene>
    <name evidence="14" type="ORF">DR864_04710</name>
</gene>
<keyword evidence="5 10" id="KW-0132">Cell division</keyword>
<evidence type="ECO:0000256" key="9">
    <source>
        <dbReference type="ARBA" id="ARBA00023306"/>
    </source>
</evidence>
<keyword evidence="4 10" id="KW-1003">Cell membrane</keyword>
<keyword evidence="7 11" id="KW-1133">Transmembrane helix</keyword>
<dbReference type="InterPro" id="IPR003838">
    <property type="entry name" value="ABC3_permease_C"/>
</dbReference>
<dbReference type="PANTHER" id="PTHR47755">
    <property type="entry name" value="CELL DIVISION PROTEIN FTSX"/>
    <property type="match status" value="1"/>
</dbReference>
<dbReference type="PIRSF" id="PIRSF003097">
    <property type="entry name" value="FtsX"/>
    <property type="match status" value="1"/>
</dbReference>
<keyword evidence="6 11" id="KW-0812">Transmembrane</keyword>
<evidence type="ECO:0000256" key="6">
    <source>
        <dbReference type="ARBA" id="ARBA00022692"/>
    </source>
</evidence>
<keyword evidence="8 10" id="KW-0472">Membrane</keyword>
<dbReference type="InterPro" id="IPR040690">
    <property type="entry name" value="FtsX_ECD"/>
</dbReference>
<dbReference type="InterPro" id="IPR004513">
    <property type="entry name" value="FtsX"/>
</dbReference>
<feature type="domain" description="FtsX extracellular" evidence="13">
    <location>
        <begin position="48"/>
        <end position="148"/>
    </location>
</feature>
<protein>
    <recommendedName>
        <fullName evidence="3 10">Cell division protein FtsX</fullName>
    </recommendedName>
</protein>
<dbReference type="GO" id="GO:0005886">
    <property type="term" value="C:plasma membrane"/>
    <property type="evidence" value="ECO:0007669"/>
    <property type="project" value="UniProtKB-SubCell"/>
</dbReference>
<dbReference type="OrthoDB" id="9813411at2"/>
<feature type="transmembrane region" description="Helical" evidence="11">
    <location>
        <begin position="220"/>
        <end position="238"/>
    </location>
</feature>
<keyword evidence="9 10" id="KW-0131">Cell cycle</keyword>
<comment type="subcellular location">
    <subcellularLocation>
        <location evidence="1">Cell membrane</location>
        <topology evidence="1">Multi-pass membrane protein</topology>
    </subcellularLocation>
</comment>
<dbReference type="Gene3D" id="3.30.70.3040">
    <property type="match status" value="1"/>
</dbReference>
<evidence type="ECO:0000259" key="13">
    <source>
        <dbReference type="Pfam" id="PF18075"/>
    </source>
</evidence>
<evidence type="ECO:0000256" key="7">
    <source>
        <dbReference type="ARBA" id="ARBA00022989"/>
    </source>
</evidence>
<feature type="transmembrane region" description="Helical" evidence="11">
    <location>
        <begin position="165"/>
        <end position="184"/>
    </location>
</feature>
<dbReference type="AlphaFoldDB" id="A0A344TEL3"/>
<reference evidence="14 15" key="1">
    <citation type="submission" date="2018-07" db="EMBL/GenBank/DDBJ databases">
        <title>Genome sequencing of Runella.</title>
        <authorList>
            <person name="Baek M.-G."/>
            <person name="Yi H."/>
        </authorList>
    </citation>
    <scope>NUCLEOTIDE SEQUENCE [LARGE SCALE GENOMIC DNA]</scope>
    <source>
        <strain evidence="14 15">HYN0085</strain>
    </source>
</reference>
<dbReference type="GO" id="GO:0051301">
    <property type="term" value="P:cell division"/>
    <property type="evidence" value="ECO:0007669"/>
    <property type="project" value="UniProtKB-KW"/>
</dbReference>
<dbReference type="EMBL" id="CP030850">
    <property type="protein sequence ID" value="AXE17084.1"/>
    <property type="molecule type" value="Genomic_DNA"/>
</dbReference>
<evidence type="ECO:0000256" key="3">
    <source>
        <dbReference type="ARBA" id="ARBA00021907"/>
    </source>
</evidence>
<feature type="domain" description="ABC3 transporter permease C-terminal" evidence="12">
    <location>
        <begin position="171"/>
        <end position="281"/>
    </location>
</feature>
<evidence type="ECO:0000259" key="12">
    <source>
        <dbReference type="Pfam" id="PF02687"/>
    </source>
</evidence>
<dbReference type="PANTHER" id="PTHR47755:SF1">
    <property type="entry name" value="CELL DIVISION PROTEIN FTSX"/>
    <property type="match status" value="1"/>
</dbReference>
<dbReference type="Pfam" id="PF18075">
    <property type="entry name" value="FtsX_ECD"/>
    <property type="match status" value="1"/>
</dbReference>
<evidence type="ECO:0000256" key="4">
    <source>
        <dbReference type="ARBA" id="ARBA00022475"/>
    </source>
</evidence>
<evidence type="ECO:0000313" key="14">
    <source>
        <dbReference type="EMBL" id="AXE17084.1"/>
    </source>
</evidence>